<sequence>TDNNNNGSTKSSSKEVLNYIEHILGFNARTKSSQSNEPVPIQSRVNIINISSLNAAAIHQQELKEFFESTSKSLHTLQDNLMFLQNLINSEQPSEQEYFNSNDQDTLLHHLNGIITSTSFREAQNLVDVMSEEIKPHKHITSNTNILPLKQEKRQLRKPSYTS</sequence>
<proteinExistence type="predicted"/>
<organism evidence="1 2">
    <name type="scientific">Dentiscutata heterogama</name>
    <dbReference type="NCBI Taxonomy" id="1316150"/>
    <lineage>
        <taxon>Eukaryota</taxon>
        <taxon>Fungi</taxon>
        <taxon>Fungi incertae sedis</taxon>
        <taxon>Mucoromycota</taxon>
        <taxon>Glomeromycotina</taxon>
        <taxon>Glomeromycetes</taxon>
        <taxon>Diversisporales</taxon>
        <taxon>Gigasporaceae</taxon>
        <taxon>Dentiscutata</taxon>
    </lineage>
</organism>
<name>A0ACA9MV18_9GLOM</name>
<accession>A0ACA9MV18</accession>
<feature type="non-terminal residue" evidence="1">
    <location>
        <position position="1"/>
    </location>
</feature>
<protein>
    <submittedName>
        <fullName evidence="1">2977_t:CDS:1</fullName>
    </submittedName>
</protein>
<dbReference type="Proteomes" id="UP000789702">
    <property type="component" value="Unassembled WGS sequence"/>
</dbReference>
<gene>
    <name evidence="1" type="ORF">DHETER_LOCUS7795</name>
</gene>
<dbReference type="EMBL" id="CAJVPU010011493">
    <property type="protein sequence ID" value="CAG8615157.1"/>
    <property type="molecule type" value="Genomic_DNA"/>
</dbReference>
<reference evidence="1" key="1">
    <citation type="submission" date="2021-06" db="EMBL/GenBank/DDBJ databases">
        <authorList>
            <person name="Kallberg Y."/>
            <person name="Tangrot J."/>
            <person name="Rosling A."/>
        </authorList>
    </citation>
    <scope>NUCLEOTIDE SEQUENCE</scope>
    <source>
        <strain evidence="1">IL203A</strain>
    </source>
</reference>
<evidence type="ECO:0000313" key="1">
    <source>
        <dbReference type="EMBL" id="CAG8615157.1"/>
    </source>
</evidence>
<keyword evidence="2" id="KW-1185">Reference proteome</keyword>
<comment type="caution">
    <text evidence="1">The sequence shown here is derived from an EMBL/GenBank/DDBJ whole genome shotgun (WGS) entry which is preliminary data.</text>
</comment>
<evidence type="ECO:0000313" key="2">
    <source>
        <dbReference type="Proteomes" id="UP000789702"/>
    </source>
</evidence>